<evidence type="ECO:0000313" key="4">
    <source>
        <dbReference type="EMBL" id="VFJ60835.1"/>
    </source>
</evidence>
<dbReference type="Gene3D" id="2.10.260.10">
    <property type="match status" value="1"/>
</dbReference>
<gene>
    <name evidence="4" type="ORF">BECKFW1821A_GA0114235_11083</name>
    <name evidence="3" type="ORF">BECKFW1821B_GA0114236_10449</name>
</gene>
<evidence type="ECO:0000313" key="3">
    <source>
        <dbReference type="EMBL" id="VFJ58882.1"/>
    </source>
</evidence>
<evidence type="ECO:0000259" key="2">
    <source>
        <dbReference type="PROSITE" id="PS51740"/>
    </source>
</evidence>
<feature type="domain" description="SpoVT-AbrB" evidence="2">
    <location>
        <begin position="1"/>
        <end position="46"/>
    </location>
</feature>
<keyword evidence="1" id="KW-0238">DNA-binding</keyword>
<proteinExistence type="predicted"/>
<dbReference type="InterPro" id="IPR007159">
    <property type="entry name" value="SpoVT-AbrB_dom"/>
</dbReference>
<dbReference type="Pfam" id="PF04014">
    <property type="entry name" value="MazE_antitoxin"/>
    <property type="match status" value="1"/>
</dbReference>
<sequence length="68" mass="8139">MQMVTVSPKYQIVIPRPVRDHLRLKPGQKMQIMEYRGRLELIPERDISELQGFVRGINTDFKREEDRV</sequence>
<dbReference type="AlphaFoldDB" id="A0A450T2U1"/>
<dbReference type="InterPro" id="IPR037914">
    <property type="entry name" value="SpoVT-AbrB_sf"/>
</dbReference>
<dbReference type="EMBL" id="CAADEW010000108">
    <property type="protein sequence ID" value="VFJ60835.1"/>
    <property type="molecule type" value="Genomic_DNA"/>
</dbReference>
<dbReference type="NCBIfam" id="TIGR01439">
    <property type="entry name" value="lp_hng_hel_AbrB"/>
    <property type="match status" value="1"/>
</dbReference>
<organism evidence="4">
    <name type="scientific">Candidatus Kentrum sp. FW</name>
    <dbReference type="NCBI Taxonomy" id="2126338"/>
    <lineage>
        <taxon>Bacteria</taxon>
        <taxon>Pseudomonadati</taxon>
        <taxon>Pseudomonadota</taxon>
        <taxon>Gammaproteobacteria</taxon>
        <taxon>Candidatus Kentrum</taxon>
    </lineage>
</organism>
<dbReference type="EMBL" id="CAADFD010000044">
    <property type="protein sequence ID" value="VFJ58882.1"/>
    <property type="molecule type" value="Genomic_DNA"/>
</dbReference>
<protein>
    <submittedName>
        <fullName evidence="4">Looped-hinge helix DNA binding domain-containing protein, AbrB family</fullName>
    </submittedName>
</protein>
<reference evidence="4" key="1">
    <citation type="submission" date="2019-02" db="EMBL/GenBank/DDBJ databases">
        <authorList>
            <person name="Gruber-Vodicka R. H."/>
            <person name="Seah K. B. B."/>
        </authorList>
    </citation>
    <scope>NUCLEOTIDE SEQUENCE</scope>
    <source>
        <strain evidence="3">BECK_BZ106</strain>
        <strain evidence="4">BECK_BZ15</strain>
    </source>
</reference>
<dbReference type="SUPFAM" id="SSF89447">
    <property type="entry name" value="AbrB/MazE/MraZ-like"/>
    <property type="match status" value="1"/>
</dbReference>
<name>A0A450T2U1_9GAMM</name>
<evidence type="ECO:0000256" key="1">
    <source>
        <dbReference type="PROSITE-ProRule" id="PRU01076"/>
    </source>
</evidence>
<dbReference type="GO" id="GO:0003677">
    <property type="term" value="F:DNA binding"/>
    <property type="evidence" value="ECO:0007669"/>
    <property type="project" value="UniProtKB-UniRule"/>
</dbReference>
<dbReference type="PROSITE" id="PS51740">
    <property type="entry name" value="SPOVT_ABRB"/>
    <property type="match status" value="1"/>
</dbReference>
<accession>A0A450T2U1</accession>
<dbReference type="SMART" id="SM00966">
    <property type="entry name" value="SpoVT_AbrB"/>
    <property type="match status" value="1"/>
</dbReference>